<dbReference type="InterPro" id="IPR052159">
    <property type="entry name" value="Competence_DNA_uptake"/>
</dbReference>
<keyword evidence="4 6" id="KW-1133">Transmembrane helix</keyword>
<reference evidence="8 9" key="2">
    <citation type="journal article" date="2017" name="Int. J. Syst. Evol. Microbiol.">
        <title>Mycobacterium stephanolepidis sp. nov., a rapidly growing species related to Mycobacterium chelonae, isolated from marine teleost fish, Stephanolepis cirrhifer.</title>
        <authorList>
            <person name="Fukano H."/>
            <person name="Wada S."/>
            <person name="Kurata O."/>
            <person name="Katayama K."/>
            <person name="Fujiwara N."/>
            <person name="Hoshino Y."/>
        </authorList>
    </citation>
    <scope>NUCLEOTIDE SEQUENCE [LARGE SCALE GENOMIC DNA]</scope>
    <source>
        <strain evidence="8 9">NJB0901</strain>
    </source>
</reference>
<feature type="transmembrane region" description="Helical" evidence="6">
    <location>
        <begin position="26"/>
        <end position="53"/>
    </location>
</feature>
<organism evidence="8 9">
    <name type="scientific">[Mycobacterium] stephanolepidis</name>
    <dbReference type="NCBI Taxonomy" id="1520670"/>
    <lineage>
        <taxon>Bacteria</taxon>
        <taxon>Bacillati</taxon>
        <taxon>Actinomycetota</taxon>
        <taxon>Actinomycetes</taxon>
        <taxon>Mycobacteriales</taxon>
        <taxon>Mycobacteriaceae</taxon>
        <taxon>Mycobacteroides</taxon>
    </lineage>
</organism>
<evidence type="ECO:0000256" key="5">
    <source>
        <dbReference type="ARBA" id="ARBA00023136"/>
    </source>
</evidence>
<dbReference type="Proteomes" id="UP000217954">
    <property type="component" value="Chromosome"/>
</dbReference>
<dbReference type="EMBL" id="AP018165">
    <property type="protein sequence ID" value="BAX96947.1"/>
    <property type="molecule type" value="Genomic_DNA"/>
</dbReference>
<evidence type="ECO:0000259" key="7">
    <source>
        <dbReference type="Pfam" id="PF03772"/>
    </source>
</evidence>
<accession>A0A1Z4EVI3</accession>
<feature type="transmembrane region" description="Helical" evidence="6">
    <location>
        <begin position="405"/>
        <end position="427"/>
    </location>
</feature>
<feature type="transmembrane region" description="Helical" evidence="6">
    <location>
        <begin position="295"/>
        <end position="312"/>
    </location>
</feature>
<dbReference type="InterPro" id="IPR004477">
    <property type="entry name" value="ComEC_N"/>
</dbReference>
<dbReference type="GO" id="GO:0005886">
    <property type="term" value="C:plasma membrane"/>
    <property type="evidence" value="ECO:0007669"/>
    <property type="project" value="UniProtKB-SubCell"/>
</dbReference>
<evidence type="ECO:0000256" key="1">
    <source>
        <dbReference type="ARBA" id="ARBA00004651"/>
    </source>
</evidence>
<keyword evidence="9" id="KW-1185">Reference proteome</keyword>
<reference evidence="9" key="1">
    <citation type="journal article" date="2017" name="Genome Announc.">
        <title>Complete Genome Sequence of Mycobacterium stephanolepidis.</title>
        <authorList>
            <person name="Fukano H."/>
            <person name="Yoshida M."/>
            <person name="Katayama Y."/>
            <person name="Omatsu T."/>
            <person name="Mizutani T."/>
            <person name="Kurata O."/>
            <person name="Wada S."/>
            <person name="Hoshino Y."/>
        </authorList>
    </citation>
    <scope>NUCLEOTIDE SEQUENCE [LARGE SCALE GENOMIC DNA]</scope>
    <source>
        <strain evidence="9">NJB0901</strain>
    </source>
</reference>
<feature type="transmembrane region" description="Helical" evidence="6">
    <location>
        <begin position="461"/>
        <end position="484"/>
    </location>
</feature>
<gene>
    <name evidence="8" type="ORF">MSTE_01627</name>
</gene>
<dbReference type="NCBIfam" id="TIGR00360">
    <property type="entry name" value="ComEC_N-term"/>
    <property type="match status" value="1"/>
</dbReference>
<feature type="domain" description="ComEC/Rec2-related protein" evidence="7">
    <location>
        <begin position="223"/>
        <end position="486"/>
    </location>
</feature>
<feature type="transmembrane region" description="Helical" evidence="6">
    <location>
        <begin position="372"/>
        <end position="393"/>
    </location>
</feature>
<dbReference type="PANTHER" id="PTHR30619">
    <property type="entry name" value="DNA INTERNALIZATION/COMPETENCE PROTEIN COMEC/REC2"/>
    <property type="match status" value="1"/>
</dbReference>
<dbReference type="AlphaFoldDB" id="A0A1Z4EVI3"/>
<sequence>MTQANPVNEVRPEDSVLDLRLVPPALAAWAATAAGIMWPIGHFSAGVLGVGVLAVHLSRHRLNKVFVGAALVVLIAGLGFSVAAALRRDGVQNHPLRSRVGQVVAVQLRVFDDPRPIAGGRMMLRADLVALGDPALPSAGSVVVFGSAPLLGAIEVGDTVQLRAVITRPTRRDLTVATLTATGEPRVIGRSPIDGAANGVRDRFVEVARTVLPAEQAALLPALVLGDTGALDAGTVAMFRTSGLTHLMAVSGANVSIVCGAMLLLGRLIGLRASVVLAGLVLIGFVILVRPSPSVLRAAVMGAIGLLGVLTARRRQAIPALAATTLILLALSPGLAVDIGFALSVVATAALVVLAPRWSLRLTARGWPKPLADVLCIAVAAQVVTAPLIAAISGSVSVASIAANLVAGCVIAPITILGTAAAGLAVISPPAAGVLVRFCGPELWWLLRVADYAAAGGSTAIPVPSGAVGFVMVAVLLGISVWLWRRRWFRALAWSGALCVLAVVISARLVS</sequence>
<name>A0A1Z4EVI3_9MYCO</name>
<dbReference type="KEGG" id="mste:MSTE_01627"/>
<keyword evidence="3 6" id="KW-0812">Transmembrane</keyword>
<comment type="subcellular location">
    <subcellularLocation>
        <location evidence="1">Cell membrane</location>
        <topology evidence="1">Multi-pass membrane protein</topology>
    </subcellularLocation>
</comment>
<protein>
    <recommendedName>
        <fullName evidence="7">ComEC/Rec2-related protein domain-containing protein</fullName>
    </recommendedName>
</protein>
<feature type="transmembrane region" description="Helical" evidence="6">
    <location>
        <begin position="341"/>
        <end position="360"/>
    </location>
</feature>
<dbReference type="Pfam" id="PF03772">
    <property type="entry name" value="Competence"/>
    <property type="match status" value="1"/>
</dbReference>
<keyword evidence="5 6" id="KW-0472">Membrane</keyword>
<evidence type="ECO:0000256" key="3">
    <source>
        <dbReference type="ARBA" id="ARBA00022692"/>
    </source>
</evidence>
<evidence type="ECO:0000256" key="4">
    <source>
        <dbReference type="ARBA" id="ARBA00022989"/>
    </source>
</evidence>
<dbReference type="PANTHER" id="PTHR30619:SF7">
    <property type="entry name" value="BETA-LACTAMASE DOMAIN PROTEIN"/>
    <property type="match status" value="1"/>
</dbReference>
<feature type="transmembrane region" description="Helical" evidence="6">
    <location>
        <begin position="244"/>
        <end position="264"/>
    </location>
</feature>
<evidence type="ECO:0000256" key="6">
    <source>
        <dbReference type="SAM" id="Phobius"/>
    </source>
</evidence>
<feature type="transmembrane region" description="Helical" evidence="6">
    <location>
        <begin position="65"/>
        <end position="86"/>
    </location>
</feature>
<evidence type="ECO:0000313" key="9">
    <source>
        <dbReference type="Proteomes" id="UP000217954"/>
    </source>
</evidence>
<feature type="transmembrane region" description="Helical" evidence="6">
    <location>
        <begin position="271"/>
        <end position="289"/>
    </location>
</feature>
<evidence type="ECO:0000313" key="8">
    <source>
        <dbReference type="EMBL" id="BAX96947.1"/>
    </source>
</evidence>
<proteinExistence type="predicted"/>
<feature type="transmembrane region" description="Helical" evidence="6">
    <location>
        <begin position="491"/>
        <end position="510"/>
    </location>
</feature>
<keyword evidence="2" id="KW-1003">Cell membrane</keyword>
<evidence type="ECO:0000256" key="2">
    <source>
        <dbReference type="ARBA" id="ARBA00022475"/>
    </source>
</evidence>